<dbReference type="PROSITE" id="PS51300">
    <property type="entry name" value="NIRD"/>
    <property type="match status" value="1"/>
</dbReference>
<dbReference type="EMBL" id="BAAANS010000008">
    <property type="protein sequence ID" value="GAA2091944.1"/>
    <property type="molecule type" value="Genomic_DNA"/>
</dbReference>
<keyword evidence="2" id="KW-0479">Metal-binding</keyword>
<dbReference type="InterPro" id="IPR017941">
    <property type="entry name" value="Rieske_2Fe-2S"/>
</dbReference>
<protein>
    <recommendedName>
        <fullName evidence="8">Rieske domain-containing protein</fullName>
    </recommendedName>
</protein>
<evidence type="ECO:0000256" key="6">
    <source>
        <dbReference type="ARBA" id="ARBA00023063"/>
    </source>
</evidence>
<keyword evidence="5" id="KW-0411">Iron-sulfur</keyword>
<evidence type="ECO:0000256" key="7">
    <source>
        <dbReference type="SAM" id="MobiDB-lite"/>
    </source>
</evidence>
<proteinExistence type="predicted"/>
<dbReference type="SUPFAM" id="SSF50022">
    <property type="entry name" value="ISP domain"/>
    <property type="match status" value="1"/>
</dbReference>
<dbReference type="Proteomes" id="UP001500897">
    <property type="component" value="Unassembled WGS sequence"/>
</dbReference>
<evidence type="ECO:0000256" key="2">
    <source>
        <dbReference type="ARBA" id="ARBA00022723"/>
    </source>
</evidence>
<reference evidence="9 10" key="1">
    <citation type="journal article" date="2019" name="Int. J. Syst. Evol. Microbiol.">
        <title>The Global Catalogue of Microorganisms (GCM) 10K type strain sequencing project: providing services to taxonomists for standard genome sequencing and annotation.</title>
        <authorList>
            <consortium name="The Broad Institute Genomics Platform"/>
            <consortium name="The Broad Institute Genome Sequencing Center for Infectious Disease"/>
            <person name="Wu L."/>
            <person name="Ma J."/>
        </authorList>
    </citation>
    <scope>NUCLEOTIDE SEQUENCE [LARGE SCALE GENOMIC DNA]</scope>
    <source>
        <strain evidence="9 10">JCM 14559</strain>
    </source>
</reference>
<dbReference type="InterPro" id="IPR017881">
    <property type="entry name" value="NirD"/>
</dbReference>
<feature type="region of interest" description="Disordered" evidence="7">
    <location>
        <begin position="1"/>
        <end position="37"/>
    </location>
</feature>
<keyword evidence="3" id="KW-0560">Oxidoreductase</keyword>
<dbReference type="PANTHER" id="PTHR40562:SF1">
    <property type="entry name" value="NITRITE REDUCTASE (NADH) SMALL SUBUNIT"/>
    <property type="match status" value="1"/>
</dbReference>
<keyword evidence="10" id="KW-1185">Reference proteome</keyword>
<accession>A0ABN2WH47</accession>
<dbReference type="PROSITE" id="PS51296">
    <property type="entry name" value="RIESKE"/>
    <property type="match status" value="1"/>
</dbReference>
<evidence type="ECO:0000256" key="1">
    <source>
        <dbReference type="ARBA" id="ARBA00022714"/>
    </source>
</evidence>
<keyword evidence="4" id="KW-0408">Iron</keyword>
<feature type="domain" description="Rieske" evidence="8">
    <location>
        <begin position="43"/>
        <end position="144"/>
    </location>
</feature>
<dbReference type="Pfam" id="PF13806">
    <property type="entry name" value="Rieske_2"/>
    <property type="match status" value="1"/>
</dbReference>
<evidence type="ECO:0000256" key="3">
    <source>
        <dbReference type="ARBA" id="ARBA00023002"/>
    </source>
</evidence>
<organism evidence="9 10">
    <name type="scientific">Kitasatospora saccharophila</name>
    <dbReference type="NCBI Taxonomy" id="407973"/>
    <lineage>
        <taxon>Bacteria</taxon>
        <taxon>Bacillati</taxon>
        <taxon>Actinomycetota</taxon>
        <taxon>Actinomycetes</taxon>
        <taxon>Kitasatosporales</taxon>
        <taxon>Streptomycetaceae</taxon>
        <taxon>Kitasatospora</taxon>
    </lineage>
</organism>
<dbReference type="InterPro" id="IPR012748">
    <property type="entry name" value="Rieske-like_NirD"/>
</dbReference>
<gene>
    <name evidence="9" type="ORF">GCM10009759_17190</name>
</gene>
<evidence type="ECO:0000256" key="4">
    <source>
        <dbReference type="ARBA" id="ARBA00023004"/>
    </source>
</evidence>
<keyword evidence="1" id="KW-0001">2Fe-2S</keyword>
<evidence type="ECO:0000313" key="9">
    <source>
        <dbReference type="EMBL" id="GAA2091944.1"/>
    </source>
</evidence>
<name>A0ABN2WH47_9ACTN</name>
<dbReference type="NCBIfam" id="TIGR02378">
    <property type="entry name" value="nirD_assim_sml"/>
    <property type="match status" value="1"/>
</dbReference>
<evidence type="ECO:0000259" key="8">
    <source>
        <dbReference type="PROSITE" id="PS51296"/>
    </source>
</evidence>
<dbReference type="InterPro" id="IPR036922">
    <property type="entry name" value="Rieske_2Fe-2S_sf"/>
</dbReference>
<evidence type="ECO:0000313" key="10">
    <source>
        <dbReference type="Proteomes" id="UP001500897"/>
    </source>
</evidence>
<comment type="caution">
    <text evidence="9">The sequence shown here is derived from an EMBL/GenBank/DDBJ whole genome shotgun (WGS) entry which is preliminary data.</text>
</comment>
<dbReference type="PANTHER" id="PTHR40562">
    <property type="match status" value="1"/>
</dbReference>
<evidence type="ECO:0000256" key="5">
    <source>
        <dbReference type="ARBA" id="ARBA00023014"/>
    </source>
</evidence>
<sequence>MPGPRAYRSDKESPLAHAEGSAAAMHRTDPPRTVELGTPDGRWIAVCDARELELEPDTGTAVLLPGGDQAAVFRTASGELLAVGNRDPFADAWVIADGITGSVDGAPTVSSPLHKRLFDLRTGTCLDDPSRALPVWPVRLHPVD</sequence>
<keyword evidence="6" id="KW-0534">Nitrate assimilation</keyword>
<dbReference type="Gene3D" id="2.102.10.10">
    <property type="entry name" value="Rieske [2Fe-2S] iron-sulphur domain"/>
    <property type="match status" value="1"/>
</dbReference>